<dbReference type="InterPro" id="IPR004521">
    <property type="entry name" value="Uncharacterised_CHP00451"/>
</dbReference>
<gene>
    <name evidence="5" type="ORF">BSAL_48295</name>
</gene>
<dbReference type="CDD" id="cd21155">
    <property type="entry name" value="PUA_MCTS-1-like"/>
    <property type="match status" value="1"/>
</dbReference>
<dbReference type="InterPro" id="IPR002478">
    <property type="entry name" value="PUA"/>
</dbReference>
<proteinExistence type="predicted"/>
<keyword evidence="2 3" id="KW-0963">Cytoplasm</keyword>
<dbReference type="SUPFAM" id="SSF88697">
    <property type="entry name" value="PUA domain-like"/>
    <property type="match status" value="1"/>
</dbReference>
<dbReference type="PANTHER" id="PTHR22798">
    <property type="entry name" value="MCT-1 PROTEIN"/>
    <property type="match status" value="1"/>
</dbReference>
<evidence type="ECO:0000256" key="2">
    <source>
        <dbReference type="ARBA" id="ARBA00022490"/>
    </source>
</evidence>
<dbReference type="SMART" id="SM00359">
    <property type="entry name" value="PUA"/>
    <property type="match status" value="1"/>
</dbReference>
<dbReference type="InterPro" id="IPR041366">
    <property type="entry name" value="Pre-PUA"/>
</dbReference>
<name>A0A0S4JUH4_BODSA</name>
<dbReference type="PIRSF" id="PIRSF005067">
    <property type="entry name" value="Tma_RNA-bind_prd"/>
    <property type="match status" value="1"/>
</dbReference>
<evidence type="ECO:0000313" key="5">
    <source>
        <dbReference type="EMBL" id="CUG94462.1"/>
    </source>
</evidence>
<accession>A0A0S4JUH4</accession>
<reference evidence="6" key="1">
    <citation type="submission" date="2015-09" db="EMBL/GenBank/DDBJ databases">
        <authorList>
            <consortium name="Pathogen Informatics"/>
        </authorList>
    </citation>
    <scope>NUCLEOTIDE SEQUENCE [LARGE SCALE GENOMIC DNA]</scope>
    <source>
        <strain evidence="6">Lake Konstanz</strain>
    </source>
</reference>
<dbReference type="Proteomes" id="UP000051952">
    <property type="component" value="Unassembled WGS sequence"/>
</dbReference>
<dbReference type="Pfam" id="PF01472">
    <property type="entry name" value="PUA"/>
    <property type="match status" value="1"/>
</dbReference>
<organism evidence="5 6">
    <name type="scientific">Bodo saltans</name>
    <name type="common">Flagellated protozoan</name>
    <dbReference type="NCBI Taxonomy" id="75058"/>
    <lineage>
        <taxon>Eukaryota</taxon>
        <taxon>Discoba</taxon>
        <taxon>Euglenozoa</taxon>
        <taxon>Kinetoplastea</taxon>
        <taxon>Metakinetoplastina</taxon>
        <taxon>Eubodonida</taxon>
        <taxon>Bodonidae</taxon>
        <taxon>Bodo</taxon>
    </lineage>
</organism>
<sequence>MPTSADLFKKFTLESVAQIATSKLKDQKEVRSKLADEYPMLADFWEELLPKGEDILIIRCHDQVHCIARQSSKPEVLFFNHHGGFYYPHLRLLHKYPFILKSHQVDIGGCRFVVSGANIMCQGLTSAGGRIQDNMDEDDLVAIYIEGKDHAVAVGKMMMSSDDIREKNKGPCIENVHHMGDGLWINYQLSASHIGGGASAIRPEDAAK</sequence>
<dbReference type="GO" id="GO:0001731">
    <property type="term" value="P:formation of translation preinitiation complex"/>
    <property type="evidence" value="ECO:0007669"/>
    <property type="project" value="TreeGrafter"/>
</dbReference>
<dbReference type="Gene3D" id="3.10.400.20">
    <property type="match status" value="1"/>
</dbReference>
<dbReference type="VEuPathDB" id="TriTrypDB:BSAL_48295"/>
<evidence type="ECO:0000313" key="6">
    <source>
        <dbReference type="Proteomes" id="UP000051952"/>
    </source>
</evidence>
<evidence type="ECO:0000259" key="4">
    <source>
        <dbReference type="SMART" id="SM00359"/>
    </source>
</evidence>
<dbReference type="InterPro" id="IPR015947">
    <property type="entry name" value="PUA-like_sf"/>
</dbReference>
<dbReference type="OMA" id="GVENIHY"/>
<feature type="domain" description="PUA" evidence="4">
    <location>
        <begin position="101"/>
        <end position="180"/>
    </location>
</feature>
<comment type="subcellular location">
    <subcellularLocation>
        <location evidence="1 3">Cytoplasm</location>
    </subcellularLocation>
</comment>
<keyword evidence="6" id="KW-1185">Reference proteome</keyword>
<dbReference type="PROSITE" id="PS50890">
    <property type="entry name" value="PUA"/>
    <property type="match status" value="1"/>
</dbReference>
<dbReference type="AlphaFoldDB" id="A0A0S4JUH4"/>
<dbReference type="EMBL" id="CYKH01002251">
    <property type="protein sequence ID" value="CUG94462.1"/>
    <property type="molecule type" value="Genomic_DNA"/>
</dbReference>
<evidence type="ECO:0000256" key="3">
    <source>
        <dbReference type="PIRNR" id="PIRNR005067"/>
    </source>
</evidence>
<evidence type="ECO:0000256" key="1">
    <source>
        <dbReference type="ARBA" id="ARBA00004496"/>
    </source>
</evidence>
<dbReference type="GO" id="GO:0005737">
    <property type="term" value="C:cytoplasm"/>
    <property type="evidence" value="ECO:0007669"/>
    <property type="project" value="UniProtKB-SubCell"/>
</dbReference>
<dbReference type="PANTHER" id="PTHR22798:SF0">
    <property type="entry name" value="MALIGNANT T-CELL-AMPLIFIED SEQUENCE 1"/>
    <property type="match status" value="1"/>
</dbReference>
<dbReference type="GO" id="GO:0003723">
    <property type="term" value="F:RNA binding"/>
    <property type="evidence" value="ECO:0007669"/>
    <property type="project" value="InterPro"/>
</dbReference>
<dbReference type="InterPro" id="IPR016437">
    <property type="entry name" value="MCT-1/Tma20"/>
</dbReference>
<dbReference type="OrthoDB" id="10249667at2759"/>
<dbReference type="NCBIfam" id="TIGR00451">
    <property type="entry name" value="unchar_dom_2"/>
    <property type="match status" value="1"/>
</dbReference>
<dbReference type="Pfam" id="PF17832">
    <property type="entry name" value="Pre-PUA"/>
    <property type="match status" value="1"/>
</dbReference>
<protein>
    <recommendedName>
        <fullName evidence="4">PUA domain-containing protein</fullName>
    </recommendedName>
</protein>